<evidence type="ECO:0000313" key="3">
    <source>
        <dbReference type="EMBL" id="KIK10560.1"/>
    </source>
</evidence>
<evidence type="ECO:0000313" key="2">
    <source>
        <dbReference type="EMBL" id="KIK10536.1"/>
    </source>
</evidence>
<dbReference type="EMBL" id="KN834573">
    <property type="protein sequence ID" value="KIK10560.1"/>
    <property type="molecule type" value="Genomic_DNA"/>
</dbReference>
<dbReference type="HOGENOM" id="CLU_2050567_0_0_1"/>
<feature type="compositionally biased region" description="Basic and acidic residues" evidence="1">
    <location>
        <begin position="1"/>
        <end position="10"/>
    </location>
</feature>
<sequence>MRAFYRDNRKGVLASPQETSSDWQKVSDMVRGRPLINTRGGLGDRPPVISNLGQADPTYVNQLVHSGSNIYGIPLPGDDEHYLSVVCPYEHNVPEKEHAPIATSCGRYRPLGCLSWATEA</sequence>
<evidence type="ECO:0000256" key="1">
    <source>
        <dbReference type="SAM" id="MobiDB-lite"/>
    </source>
</evidence>
<feature type="region of interest" description="Disordered" evidence="1">
    <location>
        <begin position="1"/>
        <end position="24"/>
    </location>
</feature>
<keyword evidence="4" id="KW-1185">Reference proteome</keyword>
<organism evidence="3 4">
    <name type="scientific">Pisolithus microcarpus 441</name>
    <dbReference type="NCBI Taxonomy" id="765257"/>
    <lineage>
        <taxon>Eukaryota</taxon>
        <taxon>Fungi</taxon>
        <taxon>Dikarya</taxon>
        <taxon>Basidiomycota</taxon>
        <taxon>Agaricomycotina</taxon>
        <taxon>Agaricomycetes</taxon>
        <taxon>Agaricomycetidae</taxon>
        <taxon>Boletales</taxon>
        <taxon>Sclerodermatineae</taxon>
        <taxon>Pisolithaceae</taxon>
        <taxon>Pisolithus</taxon>
    </lineage>
</organism>
<evidence type="ECO:0000313" key="4">
    <source>
        <dbReference type="Proteomes" id="UP000054018"/>
    </source>
</evidence>
<dbReference type="AlphaFoldDB" id="A0A0C9XE61"/>
<reference evidence="4" key="2">
    <citation type="submission" date="2015-01" db="EMBL/GenBank/DDBJ databases">
        <title>Evolutionary Origins and Diversification of the Mycorrhizal Mutualists.</title>
        <authorList>
            <consortium name="DOE Joint Genome Institute"/>
            <consortium name="Mycorrhizal Genomics Consortium"/>
            <person name="Kohler A."/>
            <person name="Kuo A."/>
            <person name="Nagy L.G."/>
            <person name="Floudas D."/>
            <person name="Copeland A."/>
            <person name="Barry K.W."/>
            <person name="Cichocki N."/>
            <person name="Veneault-Fourrey C."/>
            <person name="LaButti K."/>
            <person name="Lindquist E.A."/>
            <person name="Lipzen A."/>
            <person name="Lundell T."/>
            <person name="Morin E."/>
            <person name="Murat C."/>
            <person name="Riley R."/>
            <person name="Ohm R."/>
            <person name="Sun H."/>
            <person name="Tunlid A."/>
            <person name="Henrissat B."/>
            <person name="Grigoriev I.V."/>
            <person name="Hibbett D.S."/>
            <person name="Martin F."/>
        </authorList>
    </citation>
    <scope>NUCLEOTIDE SEQUENCE [LARGE SCALE GENOMIC DNA]</scope>
    <source>
        <strain evidence="4">441</strain>
    </source>
</reference>
<reference evidence="3" key="3">
    <citation type="submission" date="2015-02" db="EMBL/GenBank/DDBJ databases">
        <title>Evolutionary Origins and Diversification of the Mycorrhizal Mutualists.</title>
        <authorList>
            <consortium name="DOE Joint Genome Institute"/>
            <consortium name="Mycorrhizal Genomics Consortium"/>
            <person name="Kohler A."/>
            <person name="Kuo A."/>
            <person name="Nagy L.G."/>
            <person name="Floudas D."/>
            <person name="Copeland A."/>
            <person name="Barry K.W."/>
            <person name="Cichocki N."/>
            <person name="Veneault-Fourrey C."/>
            <person name="LaButti K."/>
            <person name="Lindquist E.A."/>
            <person name="Lipzen A."/>
            <person name="Lundell T."/>
            <person name="Morin E."/>
            <person name="Murat C."/>
            <person name="Riley R."/>
            <person name="Ohm R."/>
            <person name="Sun H."/>
            <person name="Tunlid A."/>
            <person name="Henrissat B."/>
            <person name="Grigoriev I.V."/>
            <person name="Hibbett D.S."/>
            <person name="Martin F."/>
        </authorList>
    </citation>
    <scope>NUCLEOTIDE SEQUENCE</scope>
    <source>
        <strain evidence="3 4">441</strain>
    </source>
</reference>
<dbReference type="EMBL" id="KN834595">
    <property type="protein sequence ID" value="KIK10536.1"/>
    <property type="molecule type" value="Genomic_DNA"/>
</dbReference>
<protein>
    <submittedName>
        <fullName evidence="3">Uncharacterized protein</fullName>
    </submittedName>
</protein>
<accession>A0A0C9XE61</accession>
<gene>
    <name evidence="3" type="ORF">PISMIDRAFT_20279</name>
    <name evidence="2" type="ORF">PISMIDRAFT_20301</name>
</gene>
<dbReference type="Proteomes" id="UP000054018">
    <property type="component" value="Unassembled WGS sequence"/>
</dbReference>
<proteinExistence type="predicted"/>
<reference evidence="3 4" key="1">
    <citation type="submission" date="2014-04" db="EMBL/GenBank/DDBJ databases">
        <authorList>
            <consortium name="DOE Joint Genome Institute"/>
            <person name="Kuo A."/>
            <person name="Kohler A."/>
            <person name="Costa M.D."/>
            <person name="Nagy L.G."/>
            <person name="Floudas D."/>
            <person name="Copeland A."/>
            <person name="Barry K.W."/>
            <person name="Cichocki N."/>
            <person name="Veneault-Fourrey C."/>
            <person name="LaButti K."/>
            <person name="Lindquist E.A."/>
            <person name="Lipzen A."/>
            <person name="Lundell T."/>
            <person name="Morin E."/>
            <person name="Murat C."/>
            <person name="Sun H."/>
            <person name="Tunlid A."/>
            <person name="Henrissat B."/>
            <person name="Grigoriev I.V."/>
            <person name="Hibbett D.S."/>
            <person name="Martin F."/>
            <person name="Nordberg H.P."/>
            <person name="Cantor M.N."/>
            <person name="Hua S.X."/>
        </authorList>
    </citation>
    <scope>NUCLEOTIDE SEQUENCE [LARGE SCALE GENOMIC DNA]</scope>
    <source>
        <strain evidence="3 4">441</strain>
    </source>
</reference>
<name>A0A0C9XE61_9AGAM</name>